<evidence type="ECO:0000256" key="4">
    <source>
        <dbReference type="ARBA" id="ARBA00022989"/>
    </source>
</evidence>
<comment type="similarity">
    <text evidence="2 6">Belongs to the GDT1 family.</text>
</comment>
<gene>
    <name evidence="7" type="ORF">Q9312_13665</name>
</gene>
<dbReference type="GO" id="GO:0046873">
    <property type="term" value="F:metal ion transmembrane transporter activity"/>
    <property type="evidence" value="ECO:0007669"/>
    <property type="project" value="InterPro"/>
</dbReference>
<protein>
    <recommendedName>
        <fullName evidence="6">GDT1 family protein</fullName>
    </recommendedName>
</protein>
<evidence type="ECO:0000256" key="6">
    <source>
        <dbReference type="RuleBase" id="RU365102"/>
    </source>
</evidence>
<evidence type="ECO:0000313" key="7">
    <source>
        <dbReference type="EMBL" id="WMS86267.1"/>
    </source>
</evidence>
<comment type="caution">
    <text evidence="6">Lacks conserved residue(s) required for the propagation of feature annotation.</text>
</comment>
<evidence type="ECO:0000256" key="2">
    <source>
        <dbReference type="ARBA" id="ARBA00009190"/>
    </source>
</evidence>
<keyword evidence="8" id="KW-1185">Reference proteome</keyword>
<accession>A0AA51RRL0</accession>
<organism evidence="7 8">
    <name type="scientific">Pleionea litopenaei</name>
    <dbReference type="NCBI Taxonomy" id="3070815"/>
    <lineage>
        <taxon>Bacteria</taxon>
        <taxon>Pseudomonadati</taxon>
        <taxon>Pseudomonadota</taxon>
        <taxon>Gammaproteobacteria</taxon>
        <taxon>Oceanospirillales</taxon>
        <taxon>Pleioneaceae</taxon>
        <taxon>Pleionea</taxon>
    </lineage>
</organism>
<comment type="subcellular location">
    <subcellularLocation>
        <location evidence="1 6">Membrane</location>
        <topology evidence="1 6">Multi-pass membrane protein</topology>
    </subcellularLocation>
</comment>
<name>A0AA51RRL0_9GAMM</name>
<evidence type="ECO:0000313" key="8">
    <source>
        <dbReference type="Proteomes" id="UP001239782"/>
    </source>
</evidence>
<sequence length="198" mass="21524">MNEQPLITLIATFGLIFAAEFADKSQLVCMTLTARFRPWPVFIGAACAFLILNTLAILFGAAIAHWIPESYIALVVTVLFLVFGIQALLNKDEDADEEVEIKSSRSIIMTALLLITIAEFGDKTQLAVVALASTFDPIAVYLGATLALITTSGLGVWVGHRLVKKFSVTRLHQASGVIFILIGLFSGYQAYQLLMLAE</sequence>
<keyword evidence="4 6" id="KW-1133">Transmembrane helix</keyword>
<dbReference type="InterPro" id="IPR001727">
    <property type="entry name" value="GDT1-like"/>
</dbReference>
<dbReference type="Pfam" id="PF01169">
    <property type="entry name" value="GDT1"/>
    <property type="match status" value="2"/>
</dbReference>
<dbReference type="AlphaFoldDB" id="A0AA51RRL0"/>
<feature type="transmembrane region" description="Helical" evidence="6">
    <location>
        <begin position="138"/>
        <end position="159"/>
    </location>
</feature>
<evidence type="ECO:0000256" key="1">
    <source>
        <dbReference type="ARBA" id="ARBA00004141"/>
    </source>
</evidence>
<evidence type="ECO:0000256" key="3">
    <source>
        <dbReference type="ARBA" id="ARBA00022692"/>
    </source>
</evidence>
<dbReference type="RefSeq" id="WP_309201419.1">
    <property type="nucleotide sequence ID" value="NZ_CP133548.1"/>
</dbReference>
<dbReference type="EMBL" id="CP133548">
    <property type="protein sequence ID" value="WMS86267.1"/>
    <property type="molecule type" value="Genomic_DNA"/>
</dbReference>
<dbReference type="Proteomes" id="UP001239782">
    <property type="component" value="Chromosome"/>
</dbReference>
<reference evidence="7 8" key="1">
    <citation type="submission" date="2023-08" db="EMBL/GenBank/DDBJ databases">
        <title>Pleionea litopenaei sp. nov., isolated from stomach of juvenile Litopenaeus vannamei.</title>
        <authorList>
            <person name="Rho A.M."/>
            <person name="Hwang C.Y."/>
        </authorList>
    </citation>
    <scope>NUCLEOTIDE SEQUENCE [LARGE SCALE GENOMIC DNA]</scope>
    <source>
        <strain evidence="7 8">HL-JVS1</strain>
    </source>
</reference>
<proteinExistence type="inferred from homology"/>
<keyword evidence="5 6" id="KW-0472">Membrane</keyword>
<feature type="transmembrane region" description="Helical" evidence="6">
    <location>
        <begin position="38"/>
        <end position="64"/>
    </location>
</feature>
<feature type="transmembrane region" description="Helical" evidence="6">
    <location>
        <begin position="71"/>
        <end position="89"/>
    </location>
</feature>
<feature type="transmembrane region" description="Helical" evidence="6">
    <location>
        <begin position="171"/>
        <end position="191"/>
    </location>
</feature>
<keyword evidence="3 6" id="KW-0812">Transmembrane</keyword>
<dbReference type="PANTHER" id="PTHR12608">
    <property type="entry name" value="TRANSMEMBRANE PROTEIN HTP-1 RELATED"/>
    <property type="match status" value="1"/>
</dbReference>
<evidence type="ECO:0000256" key="5">
    <source>
        <dbReference type="ARBA" id="ARBA00023136"/>
    </source>
</evidence>
<dbReference type="PANTHER" id="PTHR12608:SF1">
    <property type="entry name" value="TRANSMEMBRANE PROTEIN 165"/>
    <property type="match status" value="1"/>
</dbReference>
<dbReference type="KEGG" id="plei:Q9312_13665"/>
<dbReference type="GO" id="GO:0016020">
    <property type="term" value="C:membrane"/>
    <property type="evidence" value="ECO:0007669"/>
    <property type="project" value="UniProtKB-SubCell"/>
</dbReference>